<dbReference type="PANTHER" id="PTHR12128:SF28">
    <property type="entry name" value="2-DEHYDRO-3-DEOXY-D-GLUCONATE ALDOLASE YAGE-RELATED"/>
    <property type="match status" value="1"/>
</dbReference>
<dbReference type="PRINTS" id="PR00146">
    <property type="entry name" value="DHPICSNTHASE"/>
</dbReference>
<dbReference type="AlphaFoldDB" id="A0AAW9HNC3"/>
<dbReference type="GO" id="GO:0005829">
    <property type="term" value="C:cytosol"/>
    <property type="evidence" value="ECO:0007669"/>
    <property type="project" value="TreeGrafter"/>
</dbReference>
<keyword evidence="1 3" id="KW-0456">Lyase</keyword>
<dbReference type="PANTHER" id="PTHR12128">
    <property type="entry name" value="DIHYDRODIPICOLINATE SYNTHASE"/>
    <property type="match status" value="1"/>
</dbReference>
<dbReference type="EC" id="4.1.3.3" evidence="5"/>
<dbReference type="InterPro" id="IPR013785">
    <property type="entry name" value="Aldolase_TIM"/>
</dbReference>
<evidence type="ECO:0000256" key="2">
    <source>
        <dbReference type="ARBA" id="ARBA00023270"/>
    </source>
</evidence>
<organism evidence="5 6">
    <name type="scientific">Actinotignum timonense</name>
    <dbReference type="NCBI Taxonomy" id="1870995"/>
    <lineage>
        <taxon>Bacteria</taxon>
        <taxon>Bacillati</taxon>
        <taxon>Actinomycetota</taxon>
        <taxon>Actinomycetes</taxon>
        <taxon>Actinomycetales</taxon>
        <taxon>Actinomycetaceae</taxon>
        <taxon>Actinotignum</taxon>
    </lineage>
</organism>
<evidence type="ECO:0000313" key="5">
    <source>
        <dbReference type="EMBL" id="MDY5140962.1"/>
    </source>
</evidence>
<gene>
    <name evidence="5" type="ORF">R6G74_06525</name>
</gene>
<evidence type="ECO:0000313" key="6">
    <source>
        <dbReference type="Proteomes" id="UP001288320"/>
    </source>
</evidence>
<dbReference type="PROSITE" id="PS00666">
    <property type="entry name" value="DHDPS_2"/>
    <property type="match status" value="1"/>
</dbReference>
<dbReference type="Pfam" id="PF00701">
    <property type="entry name" value="DHDPS"/>
    <property type="match status" value="1"/>
</dbReference>
<dbReference type="EC" id="4.3.3.7" evidence="5"/>
<dbReference type="GO" id="GO:0047448">
    <property type="term" value="F:5-dehydro-4-deoxyglucarate dehydratase activity"/>
    <property type="evidence" value="ECO:0007669"/>
    <property type="project" value="UniProtKB-EC"/>
</dbReference>
<dbReference type="Proteomes" id="UP001288320">
    <property type="component" value="Unassembled WGS sequence"/>
</dbReference>
<evidence type="ECO:0000256" key="3">
    <source>
        <dbReference type="PIRNR" id="PIRNR001365"/>
    </source>
</evidence>
<reference evidence="5" key="1">
    <citation type="submission" date="2023-10" db="EMBL/GenBank/DDBJ databases">
        <title>Whole Genome based description of the genera Actinobaculum and Actinotignum reveals a complex phylogenetic relationship within the species included in the genus Actinotignum.</title>
        <authorList>
            <person name="Jensen C.S."/>
            <person name="Dargis R."/>
            <person name="Kemp M."/>
            <person name="Christensen J.J."/>
        </authorList>
    </citation>
    <scope>NUCLEOTIDE SEQUENCE</scope>
    <source>
        <strain evidence="5">SLA_B245</strain>
    </source>
</reference>
<dbReference type="Gene3D" id="3.20.20.70">
    <property type="entry name" value="Aldolase class I"/>
    <property type="match status" value="1"/>
</dbReference>
<evidence type="ECO:0000256" key="1">
    <source>
        <dbReference type="ARBA" id="ARBA00023239"/>
    </source>
</evidence>
<dbReference type="InterPro" id="IPR002220">
    <property type="entry name" value="DapA-like"/>
</dbReference>
<dbReference type="GO" id="GO:0008840">
    <property type="term" value="F:4-hydroxy-tetrahydrodipicolinate synthase activity"/>
    <property type="evidence" value="ECO:0007669"/>
    <property type="project" value="UniProtKB-EC"/>
</dbReference>
<dbReference type="SUPFAM" id="SSF51569">
    <property type="entry name" value="Aldolase"/>
    <property type="match status" value="1"/>
</dbReference>
<evidence type="ECO:0000256" key="4">
    <source>
        <dbReference type="PIRSR" id="PIRSR001365-1"/>
    </source>
</evidence>
<feature type="active site" description="Proton donor/acceptor" evidence="4">
    <location>
        <position position="133"/>
    </location>
</feature>
<comment type="caution">
    <text evidence="5">The sequence shown here is derived from an EMBL/GenBank/DDBJ whole genome shotgun (WGS) entry which is preliminary data.</text>
</comment>
<feature type="active site" description="Schiff-base intermediate with substrate" evidence="4">
    <location>
        <position position="162"/>
    </location>
</feature>
<dbReference type="EC" id="4.2.1.41" evidence="5"/>
<dbReference type="RefSeq" id="WP_311370847.1">
    <property type="nucleotide sequence ID" value="NZ_CAUPFC010000009.1"/>
</dbReference>
<dbReference type="SMART" id="SM01130">
    <property type="entry name" value="DHDPS"/>
    <property type="match status" value="1"/>
</dbReference>
<accession>A0AAW9HNC3</accession>
<proteinExistence type="inferred from homology"/>
<dbReference type="GO" id="GO:0008747">
    <property type="term" value="F:N-acetylneuraminate lyase activity"/>
    <property type="evidence" value="ECO:0007669"/>
    <property type="project" value="UniProtKB-EC"/>
</dbReference>
<sequence length="296" mass="31592">MFSGVYCPSVTLIDDSGAIDYPAMAAHIDRLAESGLNGVLFFGSIGEFFSFSTEEKAEFLKFAVKQAAGRFQVLAGVSAARLGEVLENIAAAEAAGVDGVVALPPFYFGHSHGRALDFYDAVAGATALPVMLYNFPERTGADLTPELVAELAARHENIVALKDTVDTQSHTRRVIREVRKVRPDFAVLSGFDEYYIGNRVCGGAGVLSGLTNLIPEVFAAMHAAYEAGDVTRAATELGKITRLAAVYEIGDIFIAAIKEGVRLCGVECSPLMRAPQVPLSAEDSEKIATLLRDVRA</sequence>
<protein>
    <submittedName>
        <fullName evidence="5">Dihydrodipicolinate synthase family protein</fullName>
        <ecNumber evidence="5">4.1.3.3</ecNumber>
        <ecNumber evidence="5">4.2.1.41</ecNumber>
        <ecNumber evidence="5">4.3.3.7</ecNumber>
    </submittedName>
</protein>
<dbReference type="PIRSF" id="PIRSF001365">
    <property type="entry name" value="DHDPS"/>
    <property type="match status" value="1"/>
</dbReference>
<name>A0AAW9HNC3_9ACTO</name>
<dbReference type="CDD" id="cd00408">
    <property type="entry name" value="DHDPS-like"/>
    <property type="match status" value="1"/>
</dbReference>
<keyword evidence="2" id="KW-0704">Schiff base</keyword>
<dbReference type="InterPro" id="IPR020625">
    <property type="entry name" value="Schiff_base-form_aldolases_AS"/>
</dbReference>
<dbReference type="EMBL" id="JAWNFV010000013">
    <property type="protein sequence ID" value="MDY5140962.1"/>
    <property type="molecule type" value="Genomic_DNA"/>
</dbReference>
<comment type="similarity">
    <text evidence="3">Belongs to the DapA family.</text>
</comment>